<evidence type="ECO:0000256" key="2">
    <source>
        <dbReference type="ARBA" id="ARBA00022692"/>
    </source>
</evidence>
<evidence type="ECO:0000256" key="5">
    <source>
        <dbReference type="HAMAP-Rule" id="MF_00189"/>
    </source>
</evidence>
<feature type="transmembrane region" description="Helical" evidence="5">
    <location>
        <begin position="94"/>
        <end position="110"/>
    </location>
</feature>
<dbReference type="Pfam" id="PF04279">
    <property type="entry name" value="IspA"/>
    <property type="match status" value="1"/>
</dbReference>
<proteinExistence type="inferred from homology"/>
<comment type="subcellular location">
    <subcellularLocation>
        <location evidence="5">Cell inner membrane</location>
        <topology evidence="5">Multi-pass membrane protein</topology>
    </subcellularLocation>
</comment>
<comment type="similarity">
    <text evidence="5">Belongs to the YciB family.</text>
</comment>
<keyword evidence="4 5" id="KW-0472">Membrane</keyword>
<gene>
    <name evidence="5" type="primary">yciB</name>
    <name evidence="6" type="ORF">ACFSGX_10315</name>
</gene>
<keyword evidence="7" id="KW-1185">Reference proteome</keyword>
<keyword evidence="3 5" id="KW-1133">Transmembrane helix</keyword>
<dbReference type="PANTHER" id="PTHR36917">
    <property type="entry name" value="INTRACELLULAR SEPTATION PROTEIN A-RELATED"/>
    <property type="match status" value="1"/>
</dbReference>
<comment type="caution">
    <text evidence="6">The sequence shown here is derived from an EMBL/GenBank/DDBJ whole genome shotgun (WGS) entry which is preliminary data.</text>
</comment>
<evidence type="ECO:0000313" key="7">
    <source>
        <dbReference type="Proteomes" id="UP001597400"/>
    </source>
</evidence>
<name>A0ABW4TZE6_9SPHN</name>
<dbReference type="HAMAP" id="MF_00189">
    <property type="entry name" value="YciB"/>
    <property type="match status" value="1"/>
</dbReference>
<evidence type="ECO:0000256" key="4">
    <source>
        <dbReference type="ARBA" id="ARBA00023136"/>
    </source>
</evidence>
<keyword evidence="1 5" id="KW-1003">Cell membrane</keyword>
<feature type="transmembrane region" description="Helical" evidence="5">
    <location>
        <begin position="63"/>
        <end position="82"/>
    </location>
</feature>
<dbReference type="NCBIfam" id="NF001323">
    <property type="entry name" value="PRK00259.1-1"/>
    <property type="match status" value="1"/>
</dbReference>
<evidence type="ECO:0000256" key="1">
    <source>
        <dbReference type="ARBA" id="ARBA00022475"/>
    </source>
</evidence>
<feature type="transmembrane region" description="Helical" evidence="5">
    <location>
        <begin position="36"/>
        <end position="57"/>
    </location>
</feature>
<reference evidence="7" key="1">
    <citation type="journal article" date="2019" name="Int. J. Syst. Evol. Microbiol.">
        <title>The Global Catalogue of Microorganisms (GCM) 10K type strain sequencing project: providing services to taxonomists for standard genome sequencing and annotation.</title>
        <authorList>
            <consortium name="The Broad Institute Genomics Platform"/>
            <consortium name="The Broad Institute Genome Sequencing Center for Infectious Disease"/>
            <person name="Wu L."/>
            <person name="Ma J."/>
        </authorList>
    </citation>
    <scope>NUCLEOTIDE SEQUENCE [LARGE SCALE GENOMIC DNA]</scope>
    <source>
        <strain evidence="7">CGMCC 1.12702</strain>
    </source>
</reference>
<evidence type="ECO:0000313" key="6">
    <source>
        <dbReference type="EMBL" id="MFD1951159.1"/>
    </source>
</evidence>
<sequence length="203" mass="22132">MTDTPAAKERGSLVGLALDFGPLAVFFLANLLTKNIFVSTLVFMVATAAAIIATRIVHGKVSPMLAISGVMVLVFGGLTIWLHSETFIKLKPTIYYVIVAAILFFGLWTNRPTLKVVLGAAYPGLSDRGWALLSRNWAWFFLALAAANELVWRNTSTDFWLGYKLWGAMPATILFALANIPLLLKHGLDMKTAESDPPIPPQG</sequence>
<dbReference type="Proteomes" id="UP001597400">
    <property type="component" value="Unassembled WGS sequence"/>
</dbReference>
<dbReference type="RefSeq" id="WP_380929633.1">
    <property type="nucleotide sequence ID" value="NZ_JBHUGS010000002.1"/>
</dbReference>
<dbReference type="PANTHER" id="PTHR36917:SF1">
    <property type="entry name" value="INNER MEMBRANE-SPANNING PROTEIN YCIB"/>
    <property type="match status" value="1"/>
</dbReference>
<organism evidence="6 7">
    <name type="scientific">Sphingomonas arantia</name>
    <dbReference type="NCBI Taxonomy" id="1460676"/>
    <lineage>
        <taxon>Bacteria</taxon>
        <taxon>Pseudomonadati</taxon>
        <taxon>Pseudomonadota</taxon>
        <taxon>Alphaproteobacteria</taxon>
        <taxon>Sphingomonadales</taxon>
        <taxon>Sphingomonadaceae</taxon>
        <taxon>Sphingomonas</taxon>
    </lineage>
</organism>
<evidence type="ECO:0000256" key="3">
    <source>
        <dbReference type="ARBA" id="ARBA00022989"/>
    </source>
</evidence>
<comment type="function">
    <text evidence="5">Plays a role in cell envelope biogenesis, maintenance of cell envelope integrity and membrane homeostasis.</text>
</comment>
<keyword evidence="2 5" id="KW-0812">Transmembrane</keyword>
<feature type="transmembrane region" description="Helical" evidence="5">
    <location>
        <begin position="163"/>
        <end position="184"/>
    </location>
</feature>
<feature type="transmembrane region" description="Helical" evidence="5">
    <location>
        <begin position="130"/>
        <end position="151"/>
    </location>
</feature>
<dbReference type="EMBL" id="JBHUGS010000002">
    <property type="protein sequence ID" value="MFD1951159.1"/>
    <property type="molecule type" value="Genomic_DNA"/>
</dbReference>
<feature type="transmembrane region" description="Helical" evidence="5">
    <location>
        <begin position="12"/>
        <end position="29"/>
    </location>
</feature>
<dbReference type="InterPro" id="IPR006008">
    <property type="entry name" value="YciB"/>
</dbReference>
<keyword evidence="5" id="KW-0997">Cell inner membrane</keyword>
<accession>A0ABW4TZE6</accession>
<protein>
    <recommendedName>
        <fullName evidence="5">Inner membrane-spanning protein YciB</fullName>
    </recommendedName>
</protein>